<accession>A0AAV7K0D1</accession>
<dbReference type="Proteomes" id="UP001165289">
    <property type="component" value="Unassembled WGS sequence"/>
</dbReference>
<dbReference type="SUPFAM" id="SSF51735">
    <property type="entry name" value="NAD(P)-binding Rossmann-fold domains"/>
    <property type="match status" value="1"/>
</dbReference>
<dbReference type="InterPro" id="IPR042633">
    <property type="entry name" value="CRYZL1"/>
</dbReference>
<dbReference type="SMART" id="SM00829">
    <property type="entry name" value="PKS_ER"/>
    <property type="match status" value="1"/>
</dbReference>
<dbReference type="Gene3D" id="3.90.180.10">
    <property type="entry name" value="Medium-chain alcohol dehydrogenases, catalytic domain"/>
    <property type="match status" value="1"/>
</dbReference>
<dbReference type="PANTHER" id="PTHR44461">
    <property type="entry name" value="QUINONE OXIDOREDUCTASE-LIKE PROTEIN 1"/>
    <property type="match status" value="1"/>
</dbReference>
<gene>
    <name evidence="2" type="ORF">LOD99_1046</name>
</gene>
<evidence type="ECO:0000259" key="1">
    <source>
        <dbReference type="SMART" id="SM00829"/>
    </source>
</evidence>
<sequence length="398" mass="43609">MKSLWIIPGDNSAIPNPISDVNPQDNRVTIDLVHNILLPLPENTQVLVSVKTCAISRIPRKLIKPSTNGAVVRYPLGYEISGMVLETGPDVKRLKKEDEVVGVLPYDTTGPGCATHVLVSEMFLVHKPDNILHTDCCSLLKPGLQAYTALYVLGRLQKDDVILICEGASPAALVCIQLAHSHCSKIITTVSNGEEAEYVLSEIPFQVTIIDLSTQGKTGAFICLKETGGLGVNLIIDFGIKMDESLTQHIKNSEYIEVNSKFVTGIFDDECSIGFTEECYALSLFKKKIGLTKNQILSSLSLGGRWVTSQDNIQLDPPDTHTLFMKGASISFLFTDLWSLSGFNQGKYLHILSSLMGKLEANTIAPSRYNTVGFEALTDAIINEFNFDNSTRLIISLD</sequence>
<protein>
    <submittedName>
        <fullName evidence="2">Quinone oxidoreductase-like protein 1 isoform X1</fullName>
    </submittedName>
</protein>
<dbReference type="EMBL" id="JAKMXF010000222">
    <property type="protein sequence ID" value="KAI6654652.1"/>
    <property type="molecule type" value="Genomic_DNA"/>
</dbReference>
<dbReference type="Pfam" id="PF08240">
    <property type="entry name" value="ADH_N"/>
    <property type="match status" value="1"/>
</dbReference>
<evidence type="ECO:0000313" key="3">
    <source>
        <dbReference type="Proteomes" id="UP001165289"/>
    </source>
</evidence>
<comment type="caution">
    <text evidence="2">The sequence shown here is derived from an EMBL/GenBank/DDBJ whole genome shotgun (WGS) entry which is preliminary data.</text>
</comment>
<dbReference type="PANTHER" id="PTHR44461:SF1">
    <property type="entry name" value="QUINONE OXIDOREDUCTASE-LIKE PROTEIN 1"/>
    <property type="match status" value="1"/>
</dbReference>
<proteinExistence type="predicted"/>
<dbReference type="GO" id="GO:0016491">
    <property type="term" value="F:oxidoreductase activity"/>
    <property type="evidence" value="ECO:0007669"/>
    <property type="project" value="InterPro"/>
</dbReference>
<dbReference type="AlphaFoldDB" id="A0AAV7K0D1"/>
<feature type="domain" description="Enoyl reductase (ER)" evidence="1">
    <location>
        <begin position="27"/>
        <end position="382"/>
    </location>
</feature>
<organism evidence="2 3">
    <name type="scientific">Oopsacas minuta</name>
    <dbReference type="NCBI Taxonomy" id="111878"/>
    <lineage>
        <taxon>Eukaryota</taxon>
        <taxon>Metazoa</taxon>
        <taxon>Porifera</taxon>
        <taxon>Hexactinellida</taxon>
        <taxon>Hexasterophora</taxon>
        <taxon>Lyssacinosida</taxon>
        <taxon>Leucopsacidae</taxon>
        <taxon>Oopsacas</taxon>
    </lineage>
</organism>
<dbReference type="SUPFAM" id="SSF50129">
    <property type="entry name" value="GroES-like"/>
    <property type="match status" value="1"/>
</dbReference>
<dbReference type="InterPro" id="IPR020843">
    <property type="entry name" value="ER"/>
</dbReference>
<evidence type="ECO:0000313" key="2">
    <source>
        <dbReference type="EMBL" id="KAI6654652.1"/>
    </source>
</evidence>
<dbReference type="InterPro" id="IPR011032">
    <property type="entry name" value="GroES-like_sf"/>
</dbReference>
<keyword evidence="3" id="KW-1185">Reference proteome</keyword>
<reference evidence="2 3" key="1">
    <citation type="journal article" date="2023" name="BMC Biol.">
        <title>The compact genome of the sponge Oopsacas minuta (Hexactinellida) is lacking key metazoan core genes.</title>
        <authorList>
            <person name="Santini S."/>
            <person name="Schenkelaars Q."/>
            <person name="Jourda C."/>
            <person name="Duchesne M."/>
            <person name="Belahbib H."/>
            <person name="Rocher C."/>
            <person name="Selva M."/>
            <person name="Riesgo A."/>
            <person name="Vervoort M."/>
            <person name="Leys S.P."/>
            <person name="Kodjabachian L."/>
            <person name="Le Bivic A."/>
            <person name="Borchiellini C."/>
            <person name="Claverie J.M."/>
            <person name="Renard E."/>
        </authorList>
    </citation>
    <scope>NUCLEOTIDE SEQUENCE [LARGE SCALE GENOMIC DNA]</scope>
    <source>
        <strain evidence="2">SPO-2</strain>
    </source>
</reference>
<dbReference type="InterPro" id="IPR013154">
    <property type="entry name" value="ADH-like_N"/>
</dbReference>
<dbReference type="InterPro" id="IPR036291">
    <property type="entry name" value="NAD(P)-bd_dom_sf"/>
</dbReference>
<name>A0AAV7K0D1_9METZ</name>